<protein>
    <submittedName>
        <fullName evidence="1">Uncharacterized protein</fullName>
    </submittedName>
</protein>
<organism evidence="1 3">
    <name type="scientific">Daphnia magna</name>
    <dbReference type="NCBI Taxonomy" id="35525"/>
    <lineage>
        <taxon>Eukaryota</taxon>
        <taxon>Metazoa</taxon>
        <taxon>Ecdysozoa</taxon>
        <taxon>Arthropoda</taxon>
        <taxon>Crustacea</taxon>
        <taxon>Branchiopoda</taxon>
        <taxon>Diplostraca</taxon>
        <taxon>Cladocera</taxon>
        <taxon>Anomopoda</taxon>
        <taxon>Daphniidae</taxon>
        <taxon>Daphnia</taxon>
    </lineage>
</organism>
<evidence type="ECO:0000313" key="1">
    <source>
        <dbReference type="EMBL" id="KAK4009134.1"/>
    </source>
</evidence>
<reference evidence="1 3" key="1">
    <citation type="journal article" date="2023" name="Nucleic Acids Res.">
        <title>The hologenome of Daphnia magna reveals possible DNA methylation and microbiome-mediated evolution of the host genome.</title>
        <authorList>
            <person name="Chaturvedi A."/>
            <person name="Li X."/>
            <person name="Dhandapani V."/>
            <person name="Marshall H."/>
            <person name="Kissane S."/>
            <person name="Cuenca-Cambronero M."/>
            <person name="Asole G."/>
            <person name="Calvet F."/>
            <person name="Ruiz-Romero M."/>
            <person name="Marangio P."/>
            <person name="Guigo R."/>
            <person name="Rago D."/>
            <person name="Mirbahai L."/>
            <person name="Eastwood N."/>
            <person name="Colbourne J.K."/>
            <person name="Zhou J."/>
            <person name="Mallon E."/>
            <person name="Orsini L."/>
        </authorList>
    </citation>
    <scope>NUCLEOTIDE SEQUENCE [LARGE SCALE GENOMIC DNA]</scope>
    <source>
        <strain evidence="1">LRV0_1</strain>
    </source>
</reference>
<dbReference type="EMBL" id="JAOYFB010000003">
    <property type="protein sequence ID" value="KAK4009134.1"/>
    <property type="molecule type" value="Genomic_DNA"/>
</dbReference>
<gene>
    <name evidence="1" type="ORF">OUZ56_018173</name>
    <name evidence="2" type="ORF">OUZ56_018340</name>
</gene>
<sequence length="65" mass="7435">MRIDVVDCLATLFDFDSTALPTELSKDGILTRATYVHKNLFVKPYALLLTDYALRNCIWMAFGYV</sequence>
<comment type="caution">
    <text evidence="1">The sequence shown here is derived from an EMBL/GenBank/DDBJ whole genome shotgun (WGS) entry which is preliminary data.</text>
</comment>
<name>A0ABQ9Z8A9_9CRUS</name>
<dbReference type="EMBL" id="JAOYFB010000003">
    <property type="protein sequence ID" value="KAK4009227.1"/>
    <property type="molecule type" value="Genomic_DNA"/>
</dbReference>
<accession>A0ABQ9Z8A9</accession>
<proteinExistence type="predicted"/>
<evidence type="ECO:0000313" key="3">
    <source>
        <dbReference type="Proteomes" id="UP001234178"/>
    </source>
</evidence>
<keyword evidence="3" id="KW-1185">Reference proteome</keyword>
<evidence type="ECO:0000313" key="2">
    <source>
        <dbReference type="EMBL" id="KAK4009227.1"/>
    </source>
</evidence>
<dbReference type="Proteomes" id="UP001234178">
    <property type="component" value="Unassembled WGS sequence"/>
</dbReference>